<organism evidence="1">
    <name type="scientific">Ignisphaera aggregans</name>
    <dbReference type="NCBI Taxonomy" id="334771"/>
    <lineage>
        <taxon>Archaea</taxon>
        <taxon>Thermoproteota</taxon>
        <taxon>Thermoprotei</taxon>
        <taxon>Desulfurococcales</taxon>
        <taxon>Desulfurococcaceae</taxon>
        <taxon>Ignisphaera</taxon>
    </lineage>
</organism>
<comment type="caution">
    <text evidence="1">The sequence shown here is derived from an EMBL/GenBank/DDBJ whole genome shotgun (WGS) entry which is preliminary data.</text>
</comment>
<evidence type="ECO:0000313" key="2">
    <source>
        <dbReference type="EMBL" id="HGQ18690.1"/>
    </source>
</evidence>
<gene>
    <name evidence="1" type="ORF">ENT87_03605</name>
    <name evidence="2" type="ORF">ENU30_06955</name>
</gene>
<dbReference type="AlphaFoldDB" id="A0A7J3I7A6"/>
<evidence type="ECO:0000313" key="1">
    <source>
        <dbReference type="EMBL" id="HGN36618.1"/>
    </source>
</evidence>
<sequence length="160" mass="18291">MWLWSIWVKTPKLNNSDILIASACLPHVNRELFEKLSNGKQVLFACPERESVAYYGKVASIIKSSKPKTITVVTIDGSPHCFQLHAAVNEAVYITGENIIKKHYVVVDGEKFIEVSPNSIRVARYLHLVEKLINMYPEILDELRKHSLEYIDSLKNKKQP</sequence>
<dbReference type="EMBL" id="DTAI01000104">
    <property type="protein sequence ID" value="HGN36618.1"/>
    <property type="molecule type" value="Genomic_DNA"/>
</dbReference>
<proteinExistence type="predicted"/>
<dbReference type="EMBL" id="DTBZ01000131">
    <property type="protein sequence ID" value="HGQ18690.1"/>
    <property type="molecule type" value="Genomic_DNA"/>
</dbReference>
<accession>A0A7J3I7A6</accession>
<protein>
    <submittedName>
        <fullName evidence="1">4Fe-4S ferredoxin</fullName>
    </submittedName>
</protein>
<reference evidence="1" key="1">
    <citation type="journal article" date="2020" name="mSystems">
        <title>Genome- and Community-Level Interaction Insights into Carbon Utilization and Element Cycling Functions of Hydrothermarchaeota in Hydrothermal Sediment.</title>
        <authorList>
            <person name="Zhou Z."/>
            <person name="Liu Y."/>
            <person name="Xu W."/>
            <person name="Pan J."/>
            <person name="Luo Z.H."/>
            <person name="Li M."/>
        </authorList>
    </citation>
    <scope>NUCLEOTIDE SEQUENCE [LARGE SCALE GENOMIC DNA]</scope>
    <source>
        <strain evidence="1">SpSt-618</strain>
        <strain evidence="2">SpSt-657</strain>
    </source>
</reference>
<name>A0A7J3I7A6_9CREN</name>